<name>A0A2H1VE22_SPOFR</name>
<gene>
    <name evidence="3" type="ORF">SFRICE_011435</name>
</gene>
<protein>
    <submittedName>
        <fullName evidence="3">SFRICE_011435</fullName>
    </submittedName>
</protein>
<accession>A0A2H1VE22</accession>
<dbReference type="OrthoDB" id="10060229at2759"/>
<proteinExistence type="predicted"/>
<dbReference type="Pfam" id="PF01823">
    <property type="entry name" value="MACPF"/>
    <property type="match status" value="1"/>
</dbReference>
<feature type="signal peptide" evidence="1">
    <location>
        <begin position="1"/>
        <end position="21"/>
    </location>
</feature>
<dbReference type="InterPro" id="IPR020864">
    <property type="entry name" value="MACPF"/>
</dbReference>
<keyword evidence="1" id="KW-0732">Signal</keyword>
<dbReference type="AlphaFoldDB" id="A0A2H1VE22"/>
<reference evidence="3" key="1">
    <citation type="submission" date="2016-07" db="EMBL/GenBank/DDBJ databases">
        <authorList>
            <person name="Bretaudeau A."/>
        </authorList>
    </citation>
    <scope>NUCLEOTIDE SEQUENCE</scope>
    <source>
        <strain evidence="3">Rice</strain>
        <tissue evidence="3">Whole body</tissue>
    </source>
</reference>
<evidence type="ECO:0000256" key="1">
    <source>
        <dbReference type="SAM" id="SignalP"/>
    </source>
</evidence>
<evidence type="ECO:0000259" key="2">
    <source>
        <dbReference type="Pfam" id="PF01823"/>
    </source>
</evidence>
<organism evidence="3">
    <name type="scientific">Spodoptera frugiperda</name>
    <name type="common">Fall armyworm</name>
    <dbReference type="NCBI Taxonomy" id="7108"/>
    <lineage>
        <taxon>Eukaryota</taxon>
        <taxon>Metazoa</taxon>
        <taxon>Ecdysozoa</taxon>
        <taxon>Arthropoda</taxon>
        <taxon>Hexapoda</taxon>
        <taxon>Insecta</taxon>
        <taxon>Pterygota</taxon>
        <taxon>Neoptera</taxon>
        <taxon>Endopterygota</taxon>
        <taxon>Lepidoptera</taxon>
        <taxon>Glossata</taxon>
        <taxon>Ditrysia</taxon>
        <taxon>Noctuoidea</taxon>
        <taxon>Noctuidae</taxon>
        <taxon>Amphipyrinae</taxon>
        <taxon>Spodoptera</taxon>
    </lineage>
</organism>
<feature type="chain" id="PRO_5013742670" evidence="1">
    <location>
        <begin position="22"/>
        <end position="348"/>
    </location>
</feature>
<evidence type="ECO:0000313" key="3">
    <source>
        <dbReference type="EMBL" id="SOQ39026.1"/>
    </source>
</evidence>
<dbReference type="EMBL" id="ODYU01002028">
    <property type="protein sequence ID" value="SOQ39026.1"/>
    <property type="molecule type" value="Genomic_DNA"/>
</dbReference>
<sequence length="348" mass="40259">MCFNMFLYYFIVLFTFVLCYSEEDLGYSLNIGNAIDVFANYGDLSQVTQVISADYEGEESEDSIVPFSEKNIKVFTNVTSKESGGEADGVTSMELMLCETFDDLLDAYFKNFKIEGTDKPWKAFMGDWIHDEIMRTFGIEYEIMRNFGIDCCFVLVKLTKMHKTVELGNLNNVGVKDYVMRAIEDLNVKNTADVRRFMKSYGTHYIHSYATGNIIYQVFKYKRRGFDLLRSYIAMRNTGQASSANLRFYFSSYFLKQVGDIKIASGNKTIETWARTNLRDSQYLYSRPSLLRLNYNAVLVHKLNNLMDNGALIALNLKTLRPLFRDKRKADKYAEIVQNDLQLWENNA</sequence>
<feature type="domain" description="MACPF" evidence="2">
    <location>
        <begin position="166"/>
        <end position="239"/>
    </location>
</feature>